<reference evidence="2" key="1">
    <citation type="journal article" date="2014" name="Front. Microbiol.">
        <title>High frequency of phylogenetically diverse reductive dehalogenase-homologous genes in deep subseafloor sedimentary metagenomes.</title>
        <authorList>
            <person name="Kawai M."/>
            <person name="Futagami T."/>
            <person name="Toyoda A."/>
            <person name="Takaki Y."/>
            <person name="Nishi S."/>
            <person name="Hori S."/>
            <person name="Arai W."/>
            <person name="Tsubouchi T."/>
            <person name="Morono Y."/>
            <person name="Uchiyama I."/>
            <person name="Ito T."/>
            <person name="Fujiyama A."/>
            <person name="Inagaki F."/>
            <person name="Takami H."/>
        </authorList>
    </citation>
    <scope>NUCLEOTIDE SEQUENCE</scope>
    <source>
        <strain evidence="2">Expedition CK06-06</strain>
    </source>
</reference>
<dbReference type="GO" id="GO:0016301">
    <property type="term" value="F:kinase activity"/>
    <property type="evidence" value="ECO:0007669"/>
    <property type="project" value="InterPro"/>
</dbReference>
<organism evidence="2">
    <name type="scientific">marine sediment metagenome</name>
    <dbReference type="NCBI Taxonomy" id="412755"/>
    <lineage>
        <taxon>unclassified sequences</taxon>
        <taxon>metagenomes</taxon>
        <taxon>ecological metagenomes</taxon>
    </lineage>
</organism>
<protein>
    <recommendedName>
        <fullName evidence="1">Carbohydrate kinase FGGY N-terminal domain-containing protein</fullName>
    </recommendedName>
</protein>
<gene>
    <name evidence="2" type="ORF">S01H1_38049</name>
</gene>
<dbReference type="AlphaFoldDB" id="X0U8X5"/>
<feature type="non-terminal residue" evidence="2">
    <location>
        <position position="83"/>
    </location>
</feature>
<dbReference type="SUPFAM" id="SSF53067">
    <property type="entry name" value="Actin-like ATPase domain"/>
    <property type="match status" value="1"/>
</dbReference>
<evidence type="ECO:0000259" key="1">
    <source>
        <dbReference type="Pfam" id="PF00370"/>
    </source>
</evidence>
<evidence type="ECO:0000313" key="2">
    <source>
        <dbReference type="EMBL" id="GAG01970.1"/>
    </source>
</evidence>
<dbReference type="Pfam" id="PF00370">
    <property type="entry name" value="FGGY_N"/>
    <property type="match status" value="1"/>
</dbReference>
<dbReference type="Gene3D" id="3.30.420.40">
    <property type="match status" value="1"/>
</dbReference>
<sequence length="83" mass="9121">MSQRMEGCSVRTYILAIDQGTTGTTTLIVDRDGIIRGRGYTKITQYYPKPGWVEHDPSEIWEQTLHAVSTAKHAAGIGDADIA</sequence>
<proteinExistence type="predicted"/>
<name>X0U8X5_9ZZZZ</name>
<comment type="caution">
    <text evidence="2">The sequence shown here is derived from an EMBL/GenBank/DDBJ whole genome shotgun (WGS) entry which is preliminary data.</text>
</comment>
<dbReference type="EMBL" id="BARS01023923">
    <property type="protein sequence ID" value="GAG01970.1"/>
    <property type="molecule type" value="Genomic_DNA"/>
</dbReference>
<dbReference type="GO" id="GO:0005975">
    <property type="term" value="P:carbohydrate metabolic process"/>
    <property type="evidence" value="ECO:0007669"/>
    <property type="project" value="InterPro"/>
</dbReference>
<feature type="domain" description="Carbohydrate kinase FGGY N-terminal" evidence="1">
    <location>
        <begin position="13"/>
        <end position="82"/>
    </location>
</feature>
<dbReference type="InterPro" id="IPR043129">
    <property type="entry name" value="ATPase_NBD"/>
</dbReference>
<accession>X0U8X5</accession>
<dbReference type="InterPro" id="IPR018484">
    <property type="entry name" value="FGGY_N"/>
</dbReference>